<comment type="subcellular location">
    <subcellularLocation>
        <location evidence="2">Cell membrane</location>
        <topology evidence="2">Multi-pass membrane protein</topology>
    </subcellularLocation>
</comment>
<evidence type="ECO:0000256" key="3">
    <source>
        <dbReference type="ARBA" id="ARBA00007931"/>
    </source>
</evidence>
<keyword evidence="6 13" id="KW-0812">Transmembrane</keyword>
<evidence type="ECO:0000256" key="8">
    <source>
        <dbReference type="ARBA" id="ARBA00022801"/>
    </source>
</evidence>
<evidence type="ECO:0000256" key="9">
    <source>
        <dbReference type="ARBA" id="ARBA00022833"/>
    </source>
</evidence>
<feature type="transmembrane region" description="Helical" evidence="13">
    <location>
        <begin position="12"/>
        <end position="33"/>
    </location>
</feature>
<keyword evidence="10 13" id="KW-1133">Transmembrane helix</keyword>
<dbReference type="CDD" id="cd06158">
    <property type="entry name" value="S2P-M50_like_1"/>
    <property type="match status" value="1"/>
</dbReference>
<name>A0A559KAJ5_9BACL</name>
<comment type="cofactor">
    <cofactor evidence="1">
        <name>Zn(2+)</name>
        <dbReference type="ChEBI" id="CHEBI:29105"/>
    </cofactor>
</comment>
<dbReference type="Pfam" id="PF02163">
    <property type="entry name" value="Peptidase_M50"/>
    <property type="match status" value="1"/>
</dbReference>
<dbReference type="Proteomes" id="UP000317036">
    <property type="component" value="Unassembled WGS sequence"/>
</dbReference>
<keyword evidence="8" id="KW-0378">Hydrolase</keyword>
<evidence type="ECO:0000256" key="10">
    <source>
        <dbReference type="ARBA" id="ARBA00022989"/>
    </source>
</evidence>
<evidence type="ECO:0000256" key="13">
    <source>
        <dbReference type="SAM" id="Phobius"/>
    </source>
</evidence>
<feature type="transmembrane region" description="Helical" evidence="13">
    <location>
        <begin position="54"/>
        <end position="72"/>
    </location>
</feature>
<keyword evidence="5 15" id="KW-0645">Protease</keyword>
<evidence type="ECO:0000256" key="5">
    <source>
        <dbReference type="ARBA" id="ARBA00022670"/>
    </source>
</evidence>
<dbReference type="GO" id="GO:0006508">
    <property type="term" value="P:proteolysis"/>
    <property type="evidence" value="ECO:0007669"/>
    <property type="project" value="UniProtKB-KW"/>
</dbReference>
<protein>
    <submittedName>
        <fullName evidence="15">Site-2 protease family protein</fullName>
    </submittedName>
</protein>
<evidence type="ECO:0000256" key="11">
    <source>
        <dbReference type="ARBA" id="ARBA00023049"/>
    </source>
</evidence>
<gene>
    <name evidence="15" type="ORF">FPZ49_15545</name>
</gene>
<dbReference type="InterPro" id="IPR052348">
    <property type="entry name" value="Metallopeptidase_M50B"/>
</dbReference>
<evidence type="ECO:0000256" key="12">
    <source>
        <dbReference type="ARBA" id="ARBA00023136"/>
    </source>
</evidence>
<feature type="domain" description="Peptidase M50" evidence="14">
    <location>
        <begin position="15"/>
        <end position="189"/>
    </location>
</feature>
<evidence type="ECO:0000313" key="15">
    <source>
        <dbReference type="EMBL" id="TVY09119.1"/>
    </source>
</evidence>
<feature type="transmembrane region" description="Helical" evidence="13">
    <location>
        <begin position="87"/>
        <end position="117"/>
    </location>
</feature>
<feature type="transmembrane region" description="Helical" evidence="13">
    <location>
        <begin position="180"/>
        <end position="204"/>
    </location>
</feature>
<keyword evidence="7" id="KW-0479">Metal-binding</keyword>
<dbReference type="PANTHER" id="PTHR35864">
    <property type="entry name" value="ZINC METALLOPROTEASE MJ0611-RELATED"/>
    <property type="match status" value="1"/>
</dbReference>
<evidence type="ECO:0000259" key="14">
    <source>
        <dbReference type="Pfam" id="PF02163"/>
    </source>
</evidence>
<sequence>MSSLLAYPIDQLPFVFLVLLFGFTVHEFAHAYVADRFGDPTPRSMGRVTLNPRVHLDVLGMIFFLLVGIGWAKPVLVNRSKFKYPRVMGIIVSLVGPLSNLVLAFISLLILFAFYQFRLLDDMSQGVSLAIKLFFSLMVTQNIFLFILNLIPFPPLDGYRILMDLLPGRWMMHVKKYEQWLYYAILLMFFIPPIRMVTLGPIFAQQNTIIRWFTGIAEQLFGFAVRF</sequence>
<dbReference type="GO" id="GO:0046872">
    <property type="term" value="F:metal ion binding"/>
    <property type="evidence" value="ECO:0007669"/>
    <property type="project" value="UniProtKB-KW"/>
</dbReference>
<comment type="similarity">
    <text evidence="3">Belongs to the peptidase M50B family.</text>
</comment>
<feature type="transmembrane region" description="Helical" evidence="13">
    <location>
        <begin position="129"/>
        <end position="151"/>
    </location>
</feature>
<dbReference type="InterPro" id="IPR044537">
    <property type="entry name" value="Rip2-like"/>
</dbReference>
<evidence type="ECO:0000256" key="6">
    <source>
        <dbReference type="ARBA" id="ARBA00022692"/>
    </source>
</evidence>
<comment type="caution">
    <text evidence="15">The sequence shown here is derived from an EMBL/GenBank/DDBJ whole genome shotgun (WGS) entry which is preliminary data.</text>
</comment>
<dbReference type="PANTHER" id="PTHR35864:SF1">
    <property type="entry name" value="ZINC METALLOPROTEASE YWHC-RELATED"/>
    <property type="match status" value="1"/>
</dbReference>
<dbReference type="InterPro" id="IPR008915">
    <property type="entry name" value="Peptidase_M50"/>
</dbReference>
<keyword evidence="16" id="KW-1185">Reference proteome</keyword>
<evidence type="ECO:0000256" key="4">
    <source>
        <dbReference type="ARBA" id="ARBA00022475"/>
    </source>
</evidence>
<keyword evidence="9" id="KW-0862">Zinc</keyword>
<keyword evidence="11" id="KW-0482">Metalloprotease</keyword>
<dbReference type="RefSeq" id="WP_144848214.1">
    <property type="nucleotide sequence ID" value="NZ_VNJI01000017.1"/>
</dbReference>
<evidence type="ECO:0000256" key="2">
    <source>
        <dbReference type="ARBA" id="ARBA00004651"/>
    </source>
</evidence>
<evidence type="ECO:0000256" key="1">
    <source>
        <dbReference type="ARBA" id="ARBA00001947"/>
    </source>
</evidence>
<dbReference type="AlphaFoldDB" id="A0A559KAJ5"/>
<keyword evidence="12 13" id="KW-0472">Membrane</keyword>
<dbReference type="EMBL" id="VNJI01000017">
    <property type="protein sequence ID" value="TVY09119.1"/>
    <property type="molecule type" value="Genomic_DNA"/>
</dbReference>
<dbReference type="GO" id="GO:0005886">
    <property type="term" value="C:plasma membrane"/>
    <property type="evidence" value="ECO:0007669"/>
    <property type="project" value="UniProtKB-SubCell"/>
</dbReference>
<organism evidence="15 16">
    <name type="scientific">Paenibacillus cremeus</name>
    <dbReference type="NCBI Taxonomy" id="2163881"/>
    <lineage>
        <taxon>Bacteria</taxon>
        <taxon>Bacillati</taxon>
        <taxon>Bacillota</taxon>
        <taxon>Bacilli</taxon>
        <taxon>Bacillales</taxon>
        <taxon>Paenibacillaceae</taxon>
        <taxon>Paenibacillus</taxon>
    </lineage>
</organism>
<dbReference type="GO" id="GO:0008237">
    <property type="term" value="F:metallopeptidase activity"/>
    <property type="evidence" value="ECO:0007669"/>
    <property type="project" value="UniProtKB-KW"/>
</dbReference>
<accession>A0A559KAJ5</accession>
<proteinExistence type="inferred from homology"/>
<evidence type="ECO:0000313" key="16">
    <source>
        <dbReference type="Proteomes" id="UP000317036"/>
    </source>
</evidence>
<reference evidence="15 16" key="1">
    <citation type="submission" date="2019-07" db="EMBL/GenBank/DDBJ databases">
        <authorList>
            <person name="Kim J."/>
        </authorList>
    </citation>
    <scope>NUCLEOTIDE SEQUENCE [LARGE SCALE GENOMIC DNA]</scope>
    <source>
        <strain evidence="15 16">JC52</strain>
    </source>
</reference>
<keyword evidence="4" id="KW-1003">Cell membrane</keyword>
<dbReference type="OrthoDB" id="9800627at2"/>
<evidence type="ECO:0000256" key="7">
    <source>
        <dbReference type="ARBA" id="ARBA00022723"/>
    </source>
</evidence>